<dbReference type="OrthoDB" id="5198055at2"/>
<evidence type="ECO:0008006" key="4">
    <source>
        <dbReference type="Google" id="ProtNLM"/>
    </source>
</evidence>
<accession>A0A1H8RIU0</accession>
<dbReference type="EMBL" id="FOEE01000003">
    <property type="protein sequence ID" value="SEO66078.1"/>
    <property type="molecule type" value="Genomic_DNA"/>
</dbReference>
<sequence>MADASDPATPGSPTGGPATPPSIWPPLVLYTVGRLLITVALVAVIWVAGLPGIPALLFGLLLSMPASYLLLRGVRDRLTEALAARSIARRTAKEDLRARLSGDAADED</sequence>
<dbReference type="Proteomes" id="UP000198960">
    <property type="component" value="Unassembled WGS sequence"/>
</dbReference>
<keyword evidence="3" id="KW-1185">Reference proteome</keyword>
<name>A0A1H8RIU0_9ACTN</name>
<feature type="region of interest" description="Disordered" evidence="1">
    <location>
        <begin position="1"/>
        <end position="22"/>
    </location>
</feature>
<dbReference type="STRING" id="673521.SAMN05660991_01125"/>
<dbReference type="Pfam" id="PF14012">
    <property type="entry name" value="DUF4229"/>
    <property type="match status" value="1"/>
</dbReference>
<organism evidence="2 3">
    <name type="scientific">Trujillonella endophytica</name>
    <dbReference type="NCBI Taxonomy" id="673521"/>
    <lineage>
        <taxon>Bacteria</taxon>
        <taxon>Bacillati</taxon>
        <taxon>Actinomycetota</taxon>
        <taxon>Actinomycetes</taxon>
        <taxon>Geodermatophilales</taxon>
        <taxon>Geodermatophilaceae</taxon>
        <taxon>Trujillonella</taxon>
    </lineage>
</organism>
<reference evidence="3" key="1">
    <citation type="submission" date="2016-10" db="EMBL/GenBank/DDBJ databases">
        <authorList>
            <person name="Varghese N."/>
            <person name="Submissions S."/>
        </authorList>
    </citation>
    <scope>NUCLEOTIDE SEQUENCE [LARGE SCALE GENOMIC DNA]</scope>
    <source>
        <strain evidence="3">DSM 45413</strain>
    </source>
</reference>
<proteinExistence type="predicted"/>
<evidence type="ECO:0000313" key="2">
    <source>
        <dbReference type="EMBL" id="SEO66078.1"/>
    </source>
</evidence>
<feature type="compositionally biased region" description="Low complexity" evidence="1">
    <location>
        <begin position="7"/>
        <end position="17"/>
    </location>
</feature>
<dbReference type="RefSeq" id="WP_091941057.1">
    <property type="nucleotide sequence ID" value="NZ_FOEE01000003.1"/>
</dbReference>
<dbReference type="InterPro" id="IPR025323">
    <property type="entry name" value="DUF4229"/>
</dbReference>
<dbReference type="AlphaFoldDB" id="A0A1H8RIU0"/>
<gene>
    <name evidence="2" type="ORF">SAMN05660991_01125</name>
</gene>
<protein>
    <recommendedName>
        <fullName evidence="4">DUF4229 domain-containing protein</fullName>
    </recommendedName>
</protein>
<evidence type="ECO:0000256" key="1">
    <source>
        <dbReference type="SAM" id="MobiDB-lite"/>
    </source>
</evidence>
<evidence type="ECO:0000313" key="3">
    <source>
        <dbReference type="Proteomes" id="UP000198960"/>
    </source>
</evidence>